<reference evidence="3" key="1">
    <citation type="submission" date="2016-11" db="EMBL/GenBank/DDBJ databases">
        <authorList>
            <person name="Varghese N."/>
            <person name="Submissions S."/>
        </authorList>
    </citation>
    <scope>NUCLEOTIDE SEQUENCE [LARGE SCALE GENOMIC DNA]</scope>
    <source>
        <strain evidence="3">UWOS</strain>
    </source>
</reference>
<evidence type="ECO:0000313" key="3">
    <source>
        <dbReference type="Proteomes" id="UP000184275"/>
    </source>
</evidence>
<proteinExistence type="predicted"/>
<accession>A0A1M6QV33</accession>
<dbReference type="Proteomes" id="UP000184275">
    <property type="component" value="Unassembled WGS sequence"/>
</dbReference>
<dbReference type="PROSITE" id="PS50042">
    <property type="entry name" value="CNMP_BINDING_3"/>
    <property type="match status" value="1"/>
</dbReference>
<dbReference type="InterPro" id="IPR000595">
    <property type="entry name" value="cNMP-bd_dom"/>
</dbReference>
<name>A0A1M6QV33_9BACT</name>
<protein>
    <recommendedName>
        <fullName evidence="1">Cyclic nucleotide-binding domain-containing protein</fullName>
    </recommendedName>
</protein>
<keyword evidence="3" id="KW-1185">Reference proteome</keyword>
<dbReference type="SUPFAM" id="SSF51206">
    <property type="entry name" value="cAMP-binding domain-like"/>
    <property type="match status" value="1"/>
</dbReference>
<evidence type="ECO:0000259" key="1">
    <source>
        <dbReference type="PROSITE" id="PS50042"/>
    </source>
</evidence>
<evidence type="ECO:0000313" key="2">
    <source>
        <dbReference type="EMBL" id="SHK24055.1"/>
    </source>
</evidence>
<dbReference type="EMBL" id="FRAW01000003">
    <property type="protein sequence ID" value="SHK24055.1"/>
    <property type="molecule type" value="Genomic_DNA"/>
</dbReference>
<dbReference type="Gene3D" id="2.60.120.10">
    <property type="entry name" value="Jelly Rolls"/>
    <property type="match status" value="1"/>
</dbReference>
<sequence>MLYVEEGELEAFDNEDILYNIPQGSLIGVSSVMEGSAFAYSVRAGKPSTIIKIGPSSMAQVLKQVPPWMLATINSLSQKAKQQKAAAQQPLFSSTLESLALFLAVKANGKPLDTEPTLREYLWQSRANADKANQALKELIRRKFVKLEAGENGEQNAKMRLVKPKLFRILVEYLQSERRGETYPAYGLSKRERACLEFLGLENSLFTRTRDEWIQYLKISCPDADIIIVIKFLELGIFSEIPESPKLFLETSVLDKYLNAIHGEHNIRGLL</sequence>
<dbReference type="InterPro" id="IPR014710">
    <property type="entry name" value="RmlC-like_jellyroll"/>
</dbReference>
<organism evidence="2 3">
    <name type="scientific">Fibrobacter intestinalis</name>
    <dbReference type="NCBI Taxonomy" id="28122"/>
    <lineage>
        <taxon>Bacteria</taxon>
        <taxon>Pseudomonadati</taxon>
        <taxon>Fibrobacterota</taxon>
        <taxon>Fibrobacteria</taxon>
        <taxon>Fibrobacterales</taxon>
        <taxon>Fibrobacteraceae</taxon>
        <taxon>Fibrobacter</taxon>
    </lineage>
</organism>
<dbReference type="InterPro" id="IPR018490">
    <property type="entry name" value="cNMP-bd_dom_sf"/>
</dbReference>
<feature type="domain" description="Cyclic nucleotide-binding" evidence="1">
    <location>
        <begin position="1"/>
        <end position="62"/>
    </location>
</feature>
<gene>
    <name evidence="2" type="ORF">SAMN05720469_1039</name>
</gene>
<dbReference type="AlphaFoldDB" id="A0A1M6QV33"/>